<feature type="transmembrane region" description="Helical" evidence="6">
    <location>
        <begin position="309"/>
        <end position="332"/>
    </location>
</feature>
<reference evidence="7 8" key="1">
    <citation type="journal article" date="2019" name="Int. J. Syst. Evol. Microbiol.">
        <title>The Global Catalogue of Microorganisms (GCM) 10K type strain sequencing project: providing services to taxonomists for standard genome sequencing and annotation.</title>
        <authorList>
            <consortium name="The Broad Institute Genomics Platform"/>
            <consortium name="The Broad Institute Genome Sequencing Center for Infectious Disease"/>
            <person name="Wu L."/>
            <person name="Ma J."/>
        </authorList>
    </citation>
    <scope>NUCLEOTIDE SEQUENCE [LARGE SCALE GENOMIC DNA]</scope>
    <source>
        <strain evidence="7 8">XZYJT29</strain>
    </source>
</reference>
<proteinExistence type="predicted"/>
<dbReference type="PANTHER" id="PTHR30250:SF28">
    <property type="entry name" value="POLYSACCHARIDE BIOSYNTHESIS PROTEIN"/>
    <property type="match status" value="1"/>
</dbReference>
<name>A0ABD5Y3T0_9EURY</name>
<dbReference type="GeneID" id="78822321"/>
<keyword evidence="3 6" id="KW-0812">Transmembrane</keyword>
<gene>
    <name evidence="7" type="ORF">ACFQMA_19405</name>
</gene>
<evidence type="ECO:0000256" key="5">
    <source>
        <dbReference type="ARBA" id="ARBA00023136"/>
    </source>
</evidence>
<feature type="transmembrane region" description="Helical" evidence="6">
    <location>
        <begin position="157"/>
        <end position="185"/>
    </location>
</feature>
<feature type="transmembrane region" description="Helical" evidence="6">
    <location>
        <begin position="411"/>
        <end position="432"/>
    </location>
</feature>
<organism evidence="7 8">
    <name type="scientific">Halosimplex aquaticum</name>
    <dbReference type="NCBI Taxonomy" id="3026162"/>
    <lineage>
        <taxon>Archaea</taxon>
        <taxon>Methanobacteriati</taxon>
        <taxon>Methanobacteriota</taxon>
        <taxon>Stenosarchaea group</taxon>
        <taxon>Halobacteria</taxon>
        <taxon>Halobacteriales</taxon>
        <taxon>Haloarculaceae</taxon>
        <taxon>Halosimplex</taxon>
    </lineage>
</organism>
<comment type="subcellular location">
    <subcellularLocation>
        <location evidence="1">Cell membrane</location>
        <topology evidence="1">Multi-pass membrane protein</topology>
    </subcellularLocation>
</comment>
<dbReference type="AlphaFoldDB" id="A0ABD5Y3T0"/>
<feature type="transmembrane region" description="Helical" evidence="6">
    <location>
        <begin position="251"/>
        <end position="269"/>
    </location>
</feature>
<dbReference type="Pfam" id="PF13440">
    <property type="entry name" value="Polysacc_synt_3"/>
    <property type="match status" value="1"/>
</dbReference>
<evidence type="ECO:0000256" key="2">
    <source>
        <dbReference type="ARBA" id="ARBA00022475"/>
    </source>
</evidence>
<evidence type="ECO:0000313" key="7">
    <source>
        <dbReference type="EMBL" id="MFC7141989.1"/>
    </source>
</evidence>
<dbReference type="InterPro" id="IPR050833">
    <property type="entry name" value="Poly_Biosynth_Transport"/>
</dbReference>
<dbReference type="PANTHER" id="PTHR30250">
    <property type="entry name" value="PST FAMILY PREDICTED COLANIC ACID TRANSPORTER"/>
    <property type="match status" value="1"/>
</dbReference>
<keyword evidence="4 6" id="KW-1133">Transmembrane helix</keyword>
<feature type="transmembrane region" description="Helical" evidence="6">
    <location>
        <begin position="281"/>
        <end position="303"/>
    </location>
</feature>
<evidence type="ECO:0000256" key="3">
    <source>
        <dbReference type="ARBA" id="ARBA00022692"/>
    </source>
</evidence>
<feature type="transmembrane region" description="Helical" evidence="6">
    <location>
        <begin position="105"/>
        <end position="129"/>
    </location>
</feature>
<dbReference type="RefSeq" id="WP_274323065.1">
    <property type="nucleotide sequence ID" value="NZ_CP118158.1"/>
</dbReference>
<keyword evidence="5 6" id="KW-0472">Membrane</keyword>
<evidence type="ECO:0000256" key="6">
    <source>
        <dbReference type="SAM" id="Phobius"/>
    </source>
</evidence>
<evidence type="ECO:0000256" key="1">
    <source>
        <dbReference type="ARBA" id="ARBA00004651"/>
    </source>
</evidence>
<feature type="transmembrane region" description="Helical" evidence="6">
    <location>
        <begin position="226"/>
        <end position="245"/>
    </location>
</feature>
<keyword evidence="2" id="KW-1003">Cell membrane</keyword>
<evidence type="ECO:0000313" key="8">
    <source>
        <dbReference type="Proteomes" id="UP001596432"/>
    </source>
</evidence>
<comment type="caution">
    <text evidence="7">The sequence shown here is derived from an EMBL/GenBank/DDBJ whole genome shotgun (WGS) entry which is preliminary data.</text>
</comment>
<feature type="transmembrane region" description="Helical" evidence="6">
    <location>
        <begin position="12"/>
        <end position="34"/>
    </location>
</feature>
<feature type="transmembrane region" description="Helical" evidence="6">
    <location>
        <begin position="379"/>
        <end position="399"/>
    </location>
</feature>
<keyword evidence="8" id="KW-1185">Reference proteome</keyword>
<feature type="transmembrane region" description="Helical" evidence="6">
    <location>
        <begin position="80"/>
        <end position="98"/>
    </location>
</feature>
<feature type="transmembrane region" description="Helical" evidence="6">
    <location>
        <begin position="352"/>
        <end position="373"/>
    </location>
</feature>
<accession>A0ABD5Y3T0</accession>
<dbReference type="Proteomes" id="UP001596432">
    <property type="component" value="Unassembled WGS sequence"/>
</dbReference>
<dbReference type="GO" id="GO:0005886">
    <property type="term" value="C:plasma membrane"/>
    <property type="evidence" value="ECO:0007669"/>
    <property type="project" value="UniProtKB-SubCell"/>
</dbReference>
<evidence type="ECO:0000256" key="4">
    <source>
        <dbReference type="ARBA" id="ARBA00022989"/>
    </source>
</evidence>
<sequence length="471" mass="48157">MDENATHLRQEVGRAALYQAAIGAVGLAGSVLFARRLGPDAFGSYALLYALAEICNRSVSGVGEAAKKRISGGAVPPGEAVGATVLTAILAAVAGGILGAVADDWLVAFTGVSHAGLWFALLFASLGAFESLQVVMTADGRVDRETFHDLLHRVQTVLLQAGGVALLGGAAGMAAGLTGGTLLAIQYPLRAVARPAIPERATLRSLWRYARYAVVERATVQTWNRVNLVLLGWLATSAVTGRFTVARDLSSPALFVVGATAAGVMAQVSDRHRSDERVAGVIRDALAHSSVLAVPMLAAVAAAPERVVLALYGPAYAGAAPFLVGLAVYQLLVSQSRPVAAALKGLDRPDVVVRLSVVCFALDVLLGVAAFFATGPVGVVVATVAAQSAWLALGALVLRTHVDALAVPRELGLQAVGGVVTYATVALVAPLLPRTSVLSLAVVASLGGAVYVGVLLLSPATRSVVADLAPI</sequence>
<dbReference type="EMBL" id="JBHTAS010000001">
    <property type="protein sequence ID" value="MFC7141989.1"/>
    <property type="molecule type" value="Genomic_DNA"/>
</dbReference>
<feature type="transmembrane region" description="Helical" evidence="6">
    <location>
        <begin position="438"/>
        <end position="457"/>
    </location>
</feature>
<protein>
    <submittedName>
        <fullName evidence="7">Lipopolysaccharide biosynthesis protein</fullName>
    </submittedName>
</protein>